<keyword evidence="9" id="KW-1185">Reference proteome</keyword>
<dbReference type="PANTHER" id="PTHR13734">
    <property type="entry name" value="TRNA-NUCLEOTIDYLTRANSFERASE"/>
    <property type="match status" value="1"/>
</dbReference>
<dbReference type="GO" id="GO:0000166">
    <property type="term" value="F:nucleotide binding"/>
    <property type="evidence" value="ECO:0007669"/>
    <property type="project" value="UniProtKB-KW"/>
</dbReference>
<feature type="domain" description="tRNA nucleotidyltransferase/poly(A) polymerase RNA and SrmB- binding" evidence="7">
    <location>
        <begin position="227"/>
        <end position="286"/>
    </location>
</feature>
<evidence type="ECO:0000259" key="7">
    <source>
        <dbReference type="Pfam" id="PF12627"/>
    </source>
</evidence>
<sequence>MSKRKLHQFLYDNLPAKMGPAIQLNAQEDRLRRLLLDVSQSINDSKLTVQPVVVRWAGGWVRDKLLGIESHDIDVAINAMTGIHFAQRMREYCNTEKGRRIHAIKPDDIGNLHNVSKNPDKSKHLETAMVRIFGLDLDLVNLRKETYAEDSRNPTVEFGTAEEDALRRDATINAFFYNIHTEQIEDFMGGMRDLTAKVLRTPLSPLETFKDDPLRVLRLVRFASRLGFSIEEETKKVMAHPEVLDALQVKISRERVGTELEKMLKGNNPRSALEFIDQLCLYDAIFTDSSSKSTARPDSSRWHVAYECLDSLVRKRSPGSLGELLIRPGEAANYAAWILASLSPWMVVEPPLNNVRKANVLPPPAVAAREGFKAPNKLVDIITGSYQNRREIIRMKTSTCNEEGAVLARDTLGMAIRRWDSHGGPWTLQVLSALLVEAMESQDAWTELDDKGKDNFMDGWQKFLGLIIELDVYDAPGMKRLLDGRSLALALGVKPGKWTGQALDLCLAWQLRNPHETDPKGAIEEIQRQRDELGVPR</sequence>
<dbReference type="OrthoDB" id="445712at2759"/>
<evidence type="ECO:0000313" key="8">
    <source>
        <dbReference type="EMBL" id="QLI70869.1"/>
    </source>
</evidence>
<dbReference type="Gene3D" id="3.30.460.10">
    <property type="entry name" value="Beta Polymerase, domain 2"/>
    <property type="match status" value="1"/>
</dbReference>
<name>A0A7D5ZA56_9HYPO</name>
<keyword evidence="2 5" id="KW-0808">Transferase</keyword>
<dbReference type="Gene3D" id="1.10.3090.10">
    <property type="entry name" value="cca-adding enzyme, domain 2"/>
    <property type="match status" value="1"/>
</dbReference>
<proteinExistence type="inferred from homology"/>
<dbReference type="GeneID" id="26241798"/>
<dbReference type="GO" id="GO:0003723">
    <property type="term" value="F:RNA binding"/>
    <property type="evidence" value="ECO:0007669"/>
    <property type="project" value="UniProtKB-KW"/>
</dbReference>
<dbReference type="FunFam" id="3.30.460.10:FF:000019">
    <property type="entry name" value="tRNA nucleotidyltransferase cca2"/>
    <property type="match status" value="1"/>
</dbReference>
<dbReference type="GO" id="GO:0001680">
    <property type="term" value="P:tRNA 3'-terminal CCA addition"/>
    <property type="evidence" value="ECO:0007669"/>
    <property type="project" value="UniProtKB-ARBA"/>
</dbReference>
<dbReference type="Pfam" id="PF12627">
    <property type="entry name" value="PolyA_pol_RNAbd"/>
    <property type="match status" value="1"/>
</dbReference>
<dbReference type="GO" id="GO:0005739">
    <property type="term" value="C:mitochondrion"/>
    <property type="evidence" value="ECO:0007669"/>
    <property type="project" value="UniProtKB-ARBA"/>
</dbReference>
<dbReference type="Pfam" id="PF01743">
    <property type="entry name" value="PolyA_pol"/>
    <property type="match status" value="1"/>
</dbReference>
<dbReference type="SUPFAM" id="SSF81891">
    <property type="entry name" value="Poly A polymerase C-terminal region-like"/>
    <property type="match status" value="1"/>
</dbReference>
<evidence type="ECO:0000256" key="3">
    <source>
        <dbReference type="ARBA" id="ARBA00022741"/>
    </source>
</evidence>
<evidence type="ECO:0000256" key="1">
    <source>
        <dbReference type="ARBA" id="ARBA00007265"/>
    </source>
</evidence>
<dbReference type="InterPro" id="IPR032828">
    <property type="entry name" value="PolyA_RNA-bd"/>
</dbReference>
<dbReference type="Proteomes" id="UP000510686">
    <property type="component" value="Chromosome 4"/>
</dbReference>
<evidence type="ECO:0000256" key="4">
    <source>
        <dbReference type="ARBA" id="ARBA00022884"/>
    </source>
</evidence>
<evidence type="ECO:0000259" key="6">
    <source>
        <dbReference type="Pfam" id="PF01743"/>
    </source>
</evidence>
<dbReference type="KEGG" id="mbrn:26241798"/>
<dbReference type="AlphaFoldDB" id="A0A7D5ZA56"/>
<dbReference type="RefSeq" id="XP_014545765.2">
    <property type="nucleotide sequence ID" value="XM_014690279.2"/>
</dbReference>
<dbReference type="PANTHER" id="PTHR13734:SF5">
    <property type="entry name" value="CCA TRNA NUCLEOTIDYLTRANSFERASE, MITOCHONDRIAL"/>
    <property type="match status" value="1"/>
</dbReference>
<feature type="domain" description="Poly A polymerase head" evidence="6">
    <location>
        <begin position="55"/>
        <end position="200"/>
    </location>
</feature>
<gene>
    <name evidence="8" type="primary">CCA1</name>
    <name evidence="8" type="ORF">G6M90_00g072970</name>
</gene>
<evidence type="ECO:0000256" key="5">
    <source>
        <dbReference type="RuleBase" id="RU003953"/>
    </source>
</evidence>
<dbReference type="GO" id="GO:0052927">
    <property type="term" value="F:CC tRNA cytidylyltransferase activity"/>
    <property type="evidence" value="ECO:0007669"/>
    <property type="project" value="TreeGrafter"/>
</dbReference>
<dbReference type="CDD" id="cd05398">
    <property type="entry name" value="NT_ClassII-CCAase"/>
    <property type="match status" value="1"/>
</dbReference>
<accession>A0A7D5ZA56</accession>
<dbReference type="InterPro" id="IPR002646">
    <property type="entry name" value="PolA_pol_head_dom"/>
</dbReference>
<dbReference type="SUPFAM" id="SSF81301">
    <property type="entry name" value="Nucleotidyltransferase"/>
    <property type="match status" value="1"/>
</dbReference>
<dbReference type="InterPro" id="IPR043519">
    <property type="entry name" value="NT_sf"/>
</dbReference>
<dbReference type="GO" id="GO:0052929">
    <property type="term" value="F:ATP:3'-cytidine-cytidine-tRNA adenylyltransferase activity"/>
    <property type="evidence" value="ECO:0007669"/>
    <property type="project" value="TreeGrafter"/>
</dbReference>
<keyword evidence="3" id="KW-0547">Nucleotide-binding</keyword>
<comment type="similarity">
    <text evidence="1 5">Belongs to the tRNA nucleotidyltransferase/poly(A) polymerase family.</text>
</comment>
<evidence type="ECO:0000256" key="2">
    <source>
        <dbReference type="ARBA" id="ARBA00022679"/>
    </source>
</evidence>
<protein>
    <submittedName>
        <fullName evidence="8">CCA tRNA nucleotidyltransferase</fullName>
    </submittedName>
</protein>
<reference evidence="8 9" key="1">
    <citation type="submission" date="2020-07" db="EMBL/GenBank/DDBJ databases">
        <title>Telomere length de novo assembly of all 7 chromosomes of the fungus, Metarhizium brunneum, using a novel assembly pipeline.</title>
        <authorList>
            <person name="Saud z."/>
            <person name="Kortsinoglou A."/>
            <person name="Kouvelis V.N."/>
            <person name="Butt T.M."/>
        </authorList>
    </citation>
    <scope>NUCLEOTIDE SEQUENCE [LARGE SCALE GENOMIC DNA]</scope>
    <source>
        <strain evidence="8 9">4556</strain>
    </source>
</reference>
<keyword evidence="4 5" id="KW-0694">RNA-binding</keyword>
<dbReference type="EMBL" id="CP058935">
    <property type="protein sequence ID" value="QLI70869.1"/>
    <property type="molecule type" value="Genomic_DNA"/>
</dbReference>
<evidence type="ECO:0000313" key="9">
    <source>
        <dbReference type="Proteomes" id="UP000510686"/>
    </source>
</evidence>
<organism evidence="8 9">
    <name type="scientific">Metarhizium brunneum</name>
    <dbReference type="NCBI Taxonomy" id="500148"/>
    <lineage>
        <taxon>Eukaryota</taxon>
        <taxon>Fungi</taxon>
        <taxon>Dikarya</taxon>
        <taxon>Ascomycota</taxon>
        <taxon>Pezizomycotina</taxon>
        <taxon>Sordariomycetes</taxon>
        <taxon>Hypocreomycetidae</taxon>
        <taxon>Hypocreales</taxon>
        <taxon>Clavicipitaceae</taxon>
        <taxon>Metarhizium</taxon>
    </lineage>
</organism>